<dbReference type="PANTHER" id="PTHR45138:SF9">
    <property type="entry name" value="DIGUANYLATE CYCLASE DGCM-RELATED"/>
    <property type="match status" value="1"/>
</dbReference>
<keyword evidence="4" id="KW-1185">Reference proteome</keyword>
<protein>
    <submittedName>
        <fullName evidence="3">Diguanylate cyclase</fullName>
    </submittedName>
</protein>
<feature type="transmembrane region" description="Helical" evidence="1">
    <location>
        <begin position="45"/>
        <end position="64"/>
    </location>
</feature>
<keyword evidence="1" id="KW-1133">Transmembrane helix</keyword>
<feature type="transmembrane region" description="Helical" evidence="1">
    <location>
        <begin position="70"/>
        <end position="89"/>
    </location>
</feature>
<dbReference type="OrthoDB" id="23692at2"/>
<dbReference type="Proteomes" id="UP000022835">
    <property type="component" value="Unassembled WGS sequence"/>
</dbReference>
<dbReference type="GO" id="GO:0043709">
    <property type="term" value="P:cell adhesion involved in single-species biofilm formation"/>
    <property type="evidence" value="ECO:0007669"/>
    <property type="project" value="TreeGrafter"/>
</dbReference>
<dbReference type="eggNOG" id="COG2199">
    <property type="taxonomic scope" value="Bacteria"/>
</dbReference>
<keyword evidence="1" id="KW-0812">Transmembrane</keyword>
<dbReference type="AlphaFoldDB" id="A0A064CJS5"/>
<reference evidence="3" key="1">
    <citation type="submission" date="2014-05" db="EMBL/GenBank/DDBJ databases">
        <title>Genome sequence of Mycobacterium aromaticivorans strain JS19b1T (= DSM 45407T).</title>
        <authorList>
            <person name="Kwak Y."/>
            <person name="Park G.-S."/>
            <person name="Li Q.X."/>
            <person name="Lee S.-E."/>
            <person name="Shin J.-H."/>
        </authorList>
    </citation>
    <scope>NUCLEOTIDE SEQUENCE [LARGE SCALE GENOMIC DNA]</scope>
    <source>
        <strain evidence="3">JS19b1</strain>
    </source>
</reference>
<dbReference type="EMBL" id="JALN02000001">
    <property type="protein sequence ID" value="KDE99916.1"/>
    <property type="molecule type" value="Genomic_DNA"/>
</dbReference>
<gene>
    <name evidence="3" type="ORF">Y900_013470</name>
</gene>
<dbReference type="Pfam" id="PF00990">
    <property type="entry name" value="GGDEF"/>
    <property type="match status" value="1"/>
</dbReference>
<organism evidence="3 4">
    <name type="scientific">Mycolicibacterium aromaticivorans JS19b1 = JCM 16368</name>
    <dbReference type="NCBI Taxonomy" id="1440774"/>
    <lineage>
        <taxon>Bacteria</taxon>
        <taxon>Bacillati</taxon>
        <taxon>Actinomycetota</taxon>
        <taxon>Actinomycetes</taxon>
        <taxon>Mycobacteriales</taxon>
        <taxon>Mycobacteriaceae</taxon>
        <taxon>Mycolicibacterium</taxon>
    </lineage>
</organism>
<evidence type="ECO:0000313" key="4">
    <source>
        <dbReference type="Proteomes" id="UP000022835"/>
    </source>
</evidence>
<dbReference type="InterPro" id="IPR029787">
    <property type="entry name" value="Nucleotide_cyclase"/>
</dbReference>
<dbReference type="InterPro" id="IPR043128">
    <property type="entry name" value="Rev_trsase/Diguanyl_cyclase"/>
</dbReference>
<dbReference type="STRING" id="1440774.Y900_013470"/>
<feature type="domain" description="GGDEF" evidence="2">
    <location>
        <begin position="235"/>
        <end position="361"/>
    </location>
</feature>
<comment type="caution">
    <text evidence="3">The sequence shown here is derived from an EMBL/GenBank/DDBJ whole genome shotgun (WGS) entry which is preliminary data.</text>
</comment>
<evidence type="ECO:0000313" key="3">
    <source>
        <dbReference type="EMBL" id="KDE99916.1"/>
    </source>
</evidence>
<dbReference type="GO" id="GO:0052621">
    <property type="term" value="F:diguanylate cyclase activity"/>
    <property type="evidence" value="ECO:0007669"/>
    <property type="project" value="TreeGrafter"/>
</dbReference>
<dbReference type="InterPro" id="IPR000160">
    <property type="entry name" value="GGDEF_dom"/>
</dbReference>
<dbReference type="RefSeq" id="WP_051660046.1">
    <property type="nucleotide sequence ID" value="NZ_JALN02000001.1"/>
</dbReference>
<dbReference type="InterPro" id="IPR050469">
    <property type="entry name" value="Diguanylate_Cyclase"/>
</dbReference>
<dbReference type="GO" id="GO:1902201">
    <property type="term" value="P:negative regulation of bacterial-type flagellum-dependent cell motility"/>
    <property type="evidence" value="ECO:0007669"/>
    <property type="project" value="TreeGrafter"/>
</dbReference>
<dbReference type="CDD" id="cd01949">
    <property type="entry name" value="GGDEF"/>
    <property type="match status" value="1"/>
</dbReference>
<feature type="transmembrane region" description="Helical" evidence="1">
    <location>
        <begin position="147"/>
        <end position="165"/>
    </location>
</feature>
<sequence>MTDQRAVGPGTQAGGPLARWWRLPDQFDWLSGYLRARGLAWPTRVLMALISAGLMLMGAATPTMRNVPPIWAWTFGTAAVLTGITYCTLWLRGWLNRRQSLRMACFGSSLIAVGCVMQSYPMVALMGCSGMAIIGGYAAFFHNSKAITFIVVLGMAVSALCAIRVVPNYGWAVAAAGWWLVVELNLAFPLAIQAVMRTMGADVVRSDQDPLTGVLNRRAFYERATLLLTSPGNDLHLIVVMIDLDKFKKLNDAYGHIAGDQALTAVGWALRENSNSSAIIGRFGGEEFIVVDAVPAELAEELPAQLCLAIAALPQPVTASVGAAIVRWDSVAAMDDLIRAADAAMYAAKRAGGNQTRISRPARIDR</sequence>
<feature type="transmembrane region" description="Helical" evidence="1">
    <location>
        <begin position="171"/>
        <end position="192"/>
    </location>
</feature>
<proteinExistence type="predicted"/>
<dbReference type="SUPFAM" id="SSF55073">
    <property type="entry name" value="Nucleotide cyclase"/>
    <property type="match status" value="1"/>
</dbReference>
<dbReference type="SMART" id="SM00267">
    <property type="entry name" value="GGDEF"/>
    <property type="match status" value="1"/>
</dbReference>
<keyword evidence="1" id="KW-0472">Membrane</keyword>
<dbReference type="NCBIfam" id="TIGR00254">
    <property type="entry name" value="GGDEF"/>
    <property type="match status" value="1"/>
</dbReference>
<dbReference type="Gene3D" id="3.30.70.270">
    <property type="match status" value="1"/>
</dbReference>
<dbReference type="GO" id="GO:0005886">
    <property type="term" value="C:plasma membrane"/>
    <property type="evidence" value="ECO:0007669"/>
    <property type="project" value="TreeGrafter"/>
</dbReference>
<accession>A0A064CJS5</accession>
<dbReference type="PANTHER" id="PTHR45138">
    <property type="entry name" value="REGULATORY COMPONENTS OF SENSORY TRANSDUCTION SYSTEM"/>
    <property type="match status" value="1"/>
</dbReference>
<evidence type="ECO:0000256" key="1">
    <source>
        <dbReference type="SAM" id="Phobius"/>
    </source>
</evidence>
<dbReference type="PROSITE" id="PS50887">
    <property type="entry name" value="GGDEF"/>
    <property type="match status" value="1"/>
</dbReference>
<feature type="transmembrane region" description="Helical" evidence="1">
    <location>
        <begin position="101"/>
        <end position="117"/>
    </location>
</feature>
<evidence type="ECO:0000259" key="2">
    <source>
        <dbReference type="PROSITE" id="PS50887"/>
    </source>
</evidence>
<name>A0A064CJS5_9MYCO</name>